<dbReference type="PROSITE" id="PS51722">
    <property type="entry name" value="G_TR_2"/>
    <property type="match status" value="1"/>
</dbReference>
<sequence length="561" mass="62237">MKNLEDFFASSCHLSDNKAQVSLNSSLPPEVEEGNIEYKLKLVDPSPSRFEHLVTQMKWRLQEGEGEAIYEIGVEDSGILAGLPKLELEASLNTLRKMAKKLGATITILRERAVDTDSRKALQILVRKVPDDQQFIDLRLAVLGNVDAGKSTLLGVLTQGELDNGQGRARLNLFRHLHEIQSGRTSSISHDILGFNNMGQVVNYKEARTVEEICENSTKLITLIDLAGHQKYLKTTIFGLTGYCPDCAMLVVSANTGMAGTTKEHLGFARALDVPVFVVVSKIDMCPESLIEKTIQQLEKILKSPSCNKVPFRVSSEDDAITAATNFDSQSIIPIFSVSSVTGKHLDLLTTFLNVVPPLRNLKEREKCVQDITEFQVDELFTVPGVGTVVGGNLKRGSIREGDSLMLGPMSDGEFHHVTVKTVHRNRLPCRLIQAGQSATVALYNIERESLRKGMVLVSPESSPFACIEFDANIYVLFHAKHISTGFQTTIHVGNVRQTVKIVRMDKEAIKTNEKAQVTFHLIKQPEYIRIGAQLLFREGQTKGMGEVITVYPFNEKTPHR</sequence>
<evidence type="ECO:0000256" key="3">
    <source>
        <dbReference type="ARBA" id="ARBA00023134"/>
    </source>
</evidence>
<dbReference type="InterPro" id="IPR009000">
    <property type="entry name" value="Transl_B-barrel_sf"/>
</dbReference>
<feature type="domain" description="Tr-type G" evidence="4">
    <location>
        <begin position="135"/>
        <end position="362"/>
    </location>
</feature>
<dbReference type="CDD" id="cd03694">
    <property type="entry name" value="GTPBP_II"/>
    <property type="match status" value="1"/>
</dbReference>
<dbReference type="InterPro" id="IPR035531">
    <property type="entry name" value="GTPBP1-like"/>
</dbReference>
<evidence type="ECO:0000256" key="2">
    <source>
        <dbReference type="ARBA" id="ARBA00022741"/>
    </source>
</evidence>
<proteinExistence type="inferred from homology"/>
<dbReference type="SUPFAM" id="SSF50465">
    <property type="entry name" value="EF-Tu/eEF-1alpha/eIF2-gamma C-terminal domain"/>
    <property type="match status" value="1"/>
</dbReference>
<evidence type="ECO:0000256" key="1">
    <source>
        <dbReference type="ARBA" id="ARBA00007249"/>
    </source>
</evidence>
<dbReference type="OrthoDB" id="248233at2759"/>
<dbReference type="STRING" id="37653.A0A0L8ICA2"/>
<dbReference type="CDD" id="cd03708">
    <property type="entry name" value="GTPBP_III"/>
    <property type="match status" value="1"/>
</dbReference>
<evidence type="ECO:0000313" key="5">
    <source>
        <dbReference type="EMBL" id="KOF99111.1"/>
    </source>
</evidence>
<dbReference type="Pfam" id="PF00009">
    <property type="entry name" value="GTP_EFTU"/>
    <property type="match status" value="1"/>
</dbReference>
<reference evidence="5" key="1">
    <citation type="submission" date="2015-07" db="EMBL/GenBank/DDBJ databases">
        <title>MeaNS - Measles Nucleotide Surveillance Program.</title>
        <authorList>
            <person name="Tran T."/>
            <person name="Druce J."/>
        </authorList>
    </citation>
    <scope>NUCLEOTIDE SEQUENCE</scope>
    <source>
        <strain evidence="5">UCB-OBI-ISO-001</strain>
        <tissue evidence="5">Gonad</tissue>
    </source>
</reference>
<dbReference type="InterPro" id="IPR000795">
    <property type="entry name" value="T_Tr_GTP-bd_dom"/>
</dbReference>
<gene>
    <name evidence="5" type="ORF">OCBIM_22019663mg</name>
</gene>
<dbReference type="GO" id="GO:0003746">
    <property type="term" value="F:translation elongation factor activity"/>
    <property type="evidence" value="ECO:0007669"/>
    <property type="project" value="TreeGrafter"/>
</dbReference>
<accession>A0A0L8ICA2</accession>
<dbReference type="InterPro" id="IPR009001">
    <property type="entry name" value="Transl_elong_EF1A/Init_IF2_C"/>
</dbReference>
<dbReference type="InterPro" id="IPR050055">
    <property type="entry name" value="EF-Tu_GTPase"/>
</dbReference>
<dbReference type="FunFam" id="3.40.50.300:FF:000091">
    <property type="entry name" value="Probable GTP-binding protein 1"/>
    <property type="match status" value="1"/>
</dbReference>
<name>A0A0L8ICA2_OCTBM</name>
<dbReference type="GO" id="GO:0003924">
    <property type="term" value="F:GTPase activity"/>
    <property type="evidence" value="ECO:0007669"/>
    <property type="project" value="InterPro"/>
</dbReference>
<dbReference type="InterPro" id="IPR027417">
    <property type="entry name" value="P-loop_NTPase"/>
</dbReference>
<keyword evidence="2" id="KW-0547">Nucleotide-binding</keyword>
<keyword evidence="3" id="KW-0342">GTP-binding</keyword>
<evidence type="ECO:0000259" key="4">
    <source>
        <dbReference type="PROSITE" id="PS51722"/>
    </source>
</evidence>
<dbReference type="Gene3D" id="3.40.50.300">
    <property type="entry name" value="P-loop containing nucleotide triphosphate hydrolases"/>
    <property type="match status" value="1"/>
</dbReference>
<dbReference type="CDD" id="cd04165">
    <property type="entry name" value="GTPBP1_like"/>
    <property type="match status" value="1"/>
</dbReference>
<protein>
    <recommendedName>
        <fullName evidence="4">Tr-type G domain-containing protein</fullName>
    </recommendedName>
</protein>
<dbReference type="SUPFAM" id="SSF52540">
    <property type="entry name" value="P-loop containing nucleoside triphosphate hydrolases"/>
    <property type="match status" value="1"/>
</dbReference>
<dbReference type="SUPFAM" id="SSF50447">
    <property type="entry name" value="Translation proteins"/>
    <property type="match status" value="1"/>
</dbReference>
<dbReference type="PANTHER" id="PTHR43721">
    <property type="entry name" value="ELONGATION FACTOR TU-RELATED"/>
    <property type="match status" value="1"/>
</dbReference>
<dbReference type="FunFam" id="2.40.30.10:FF:000014">
    <property type="entry name" value="Probable GTP-binding protein 1"/>
    <property type="match status" value="1"/>
</dbReference>
<dbReference type="GO" id="GO:0005525">
    <property type="term" value="F:GTP binding"/>
    <property type="evidence" value="ECO:0007669"/>
    <property type="project" value="UniProtKB-KW"/>
</dbReference>
<comment type="similarity">
    <text evidence="1">Belongs to the TRAFAC class translation factor GTPase superfamily. Classic translation factor GTPase family. EF-Tu/EF-1A subfamily.</text>
</comment>
<organism evidence="5">
    <name type="scientific">Octopus bimaculoides</name>
    <name type="common">California two-spotted octopus</name>
    <dbReference type="NCBI Taxonomy" id="37653"/>
    <lineage>
        <taxon>Eukaryota</taxon>
        <taxon>Metazoa</taxon>
        <taxon>Spiralia</taxon>
        <taxon>Lophotrochozoa</taxon>
        <taxon>Mollusca</taxon>
        <taxon>Cephalopoda</taxon>
        <taxon>Coleoidea</taxon>
        <taxon>Octopodiformes</taxon>
        <taxon>Octopoda</taxon>
        <taxon>Incirrata</taxon>
        <taxon>Octopodidae</taxon>
        <taxon>Octopus</taxon>
    </lineage>
</organism>
<dbReference type="AlphaFoldDB" id="A0A0L8ICA2"/>
<dbReference type="PANTHER" id="PTHR43721:SF3">
    <property type="entry name" value="GTP-BINDING PROTEIN 2"/>
    <property type="match status" value="1"/>
</dbReference>
<dbReference type="OMA" id="ENMPMKI"/>
<dbReference type="Pfam" id="PF03144">
    <property type="entry name" value="GTP_EFTU_D2"/>
    <property type="match status" value="1"/>
</dbReference>
<dbReference type="EMBL" id="KQ416016">
    <property type="protein sequence ID" value="KOF99111.1"/>
    <property type="molecule type" value="Genomic_DNA"/>
</dbReference>
<dbReference type="KEGG" id="obi:106874574"/>
<dbReference type="Gene3D" id="2.40.30.10">
    <property type="entry name" value="Translation factors"/>
    <property type="match status" value="1"/>
</dbReference>
<dbReference type="InterPro" id="IPR004161">
    <property type="entry name" value="EFTu-like_2"/>
</dbReference>